<feature type="chain" id="PRO_5040388016" description="Neuropeptide" evidence="1">
    <location>
        <begin position="20"/>
        <end position="77"/>
    </location>
</feature>
<evidence type="ECO:0000313" key="3">
    <source>
        <dbReference type="Proteomes" id="UP001152798"/>
    </source>
</evidence>
<organism evidence="2 3">
    <name type="scientific">Nezara viridula</name>
    <name type="common">Southern green stink bug</name>
    <name type="synonym">Cimex viridulus</name>
    <dbReference type="NCBI Taxonomy" id="85310"/>
    <lineage>
        <taxon>Eukaryota</taxon>
        <taxon>Metazoa</taxon>
        <taxon>Ecdysozoa</taxon>
        <taxon>Arthropoda</taxon>
        <taxon>Hexapoda</taxon>
        <taxon>Insecta</taxon>
        <taxon>Pterygota</taxon>
        <taxon>Neoptera</taxon>
        <taxon>Paraneoptera</taxon>
        <taxon>Hemiptera</taxon>
        <taxon>Heteroptera</taxon>
        <taxon>Panheteroptera</taxon>
        <taxon>Pentatomomorpha</taxon>
        <taxon>Pentatomoidea</taxon>
        <taxon>Pentatomidae</taxon>
        <taxon>Pentatominae</taxon>
        <taxon>Nezara</taxon>
    </lineage>
</organism>
<gene>
    <name evidence="2" type="ORF">NEZAVI_LOCUS10323</name>
</gene>
<evidence type="ECO:0008006" key="4">
    <source>
        <dbReference type="Google" id="ProtNLM"/>
    </source>
</evidence>
<accession>A0A9P0MSR8</accession>
<evidence type="ECO:0000313" key="2">
    <source>
        <dbReference type="EMBL" id="CAH1401262.1"/>
    </source>
</evidence>
<dbReference type="AlphaFoldDB" id="A0A9P0MSR8"/>
<protein>
    <recommendedName>
        <fullName evidence="4">Neuropeptide</fullName>
    </recommendedName>
</protein>
<sequence>MRSGPIVLMISLCFFLAGASRIEQIILGKYPNLKPVPKGMIRCKPTACCPVGESRCCYGGDWCCLNRLTIRVIAHFC</sequence>
<proteinExistence type="predicted"/>
<keyword evidence="1" id="KW-0732">Signal</keyword>
<dbReference type="Proteomes" id="UP001152798">
    <property type="component" value="Chromosome 5"/>
</dbReference>
<feature type="signal peptide" evidence="1">
    <location>
        <begin position="1"/>
        <end position="19"/>
    </location>
</feature>
<reference evidence="2" key="1">
    <citation type="submission" date="2022-01" db="EMBL/GenBank/DDBJ databases">
        <authorList>
            <person name="King R."/>
        </authorList>
    </citation>
    <scope>NUCLEOTIDE SEQUENCE</scope>
</reference>
<evidence type="ECO:0000256" key="1">
    <source>
        <dbReference type="SAM" id="SignalP"/>
    </source>
</evidence>
<keyword evidence="3" id="KW-1185">Reference proteome</keyword>
<dbReference type="EMBL" id="OV725081">
    <property type="protein sequence ID" value="CAH1401262.1"/>
    <property type="molecule type" value="Genomic_DNA"/>
</dbReference>
<name>A0A9P0MSR8_NEZVI</name>